<evidence type="ECO:0000313" key="2">
    <source>
        <dbReference type="Proteomes" id="UP001620645"/>
    </source>
</evidence>
<organism evidence="1 2">
    <name type="scientific">Heterodera schachtii</name>
    <name type="common">Sugarbeet cyst nematode worm</name>
    <name type="synonym">Tylenchus schachtii</name>
    <dbReference type="NCBI Taxonomy" id="97005"/>
    <lineage>
        <taxon>Eukaryota</taxon>
        <taxon>Metazoa</taxon>
        <taxon>Ecdysozoa</taxon>
        <taxon>Nematoda</taxon>
        <taxon>Chromadorea</taxon>
        <taxon>Rhabditida</taxon>
        <taxon>Tylenchina</taxon>
        <taxon>Tylenchomorpha</taxon>
        <taxon>Tylenchoidea</taxon>
        <taxon>Heteroderidae</taxon>
        <taxon>Heteroderinae</taxon>
        <taxon>Heterodera</taxon>
    </lineage>
</organism>
<sequence length="217" mass="25494">MCTFSNFLDDVFVNYCDSVGKSGPVLPYLKQGHDSENQMRAVFNFTFVKWAAEFAHFRVIKDYGGTAEEAYPNYKVLLSEQNKEDEFVGLLYYAQSLCDQIAKEFKNEIFSTEKQLSKKVVNQIMQLSFSFAARILLSFRSKNSVKFHHIGDWQLKTLLSAYKIVSAENDNDENGIFPFRIIQIDENRRHWWAPMLSPSQRWLKYDDQRHYIGRKIK</sequence>
<comment type="caution">
    <text evidence="1">The sequence shown here is derived from an EMBL/GenBank/DDBJ whole genome shotgun (WGS) entry which is preliminary data.</text>
</comment>
<proteinExistence type="predicted"/>
<dbReference type="Proteomes" id="UP001620645">
    <property type="component" value="Unassembled WGS sequence"/>
</dbReference>
<protein>
    <submittedName>
        <fullName evidence="1">Uncharacterized protein</fullName>
    </submittedName>
</protein>
<keyword evidence="2" id="KW-1185">Reference proteome</keyword>
<accession>A0ABD2JDF7</accession>
<gene>
    <name evidence="1" type="ORF">niasHS_009959</name>
</gene>
<dbReference type="AlphaFoldDB" id="A0ABD2JDF7"/>
<name>A0ABD2JDF7_HETSC</name>
<evidence type="ECO:0000313" key="1">
    <source>
        <dbReference type="EMBL" id="KAL3088508.1"/>
    </source>
</evidence>
<reference evidence="1 2" key="1">
    <citation type="submission" date="2024-10" db="EMBL/GenBank/DDBJ databases">
        <authorList>
            <person name="Kim D."/>
        </authorList>
    </citation>
    <scope>NUCLEOTIDE SEQUENCE [LARGE SCALE GENOMIC DNA]</scope>
    <source>
        <strain evidence="1">Taebaek</strain>
    </source>
</reference>
<dbReference type="EMBL" id="JBICCN010000157">
    <property type="protein sequence ID" value="KAL3088508.1"/>
    <property type="molecule type" value="Genomic_DNA"/>
</dbReference>